<dbReference type="Proteomes" id="UP000249829">
    <property type="component" value="Unassembled WGS sequence"/>
</dbReference>
<name>A0A2V5GSE9_ASPV1</name>
<dbReference type="AlphaFoldDB" id="A0A2V5GSE9"/>
<dbReference type="EMBL" id="KZ825233">
    <property type="protein sequence ID" value="PYI13721.1"/>
    <property type="molecule type" value="Genomic_DNA"/>
</dbReference>
<organism evidence="1 2">
    <name type="scientific">Aspergillus violaceofuscus (strain CBS 115571)</name>
    <dbReference type="NCBI Taxonomy" id="1450538"/>
    <lineage>
        <taxon>Eukaryota</taxon>
        <taxon>Fungi</taxon>
        <taxon>Dikarya</taxon>
        <taxon>Ascomycota</taxon>
        <taxon>Pezizomycotina</taxon>
        <taxon>Eurotiomycetes</taxon>
        <taxon>Eurotiomycetidae</taxon>
        <taxon>Eurotiales</taxon>
        <taxon>Aspergillaceae</taxon>
        <taxon>Aspergillus</taxon>
    </lineage>
</organism>
<sequence length="70" mass="8004">MPFVWMSHEKIIDSNARSVLVILNINFTFLSWGFWFDVLAQGVCLPHQHVDLDLCTMTSPSACSSIYTLR</sequence>
<keyword evidence="2" id="KW-1185">Reference proteome</keyword>
<evidence type="ECO:0000313" key="1">
    <source>
        <dbReference type="EMBL" id="PYI13721.1"/>
    </source>
</evidence>
<reference evidence="1 2" key="1">
    <citation type="submission" date="2018-02" db="EMBL/GenBank/DDBJ databases">
        <title>The genomes of Aspergillus section Nigri reveals drivers in fungal speciation.</title>
        <authorList>
            <consortium name="DOE Joint Genome Institute"/>
            <person name="Vesth T.C."/>
            <person name="Nybo J."/>
            <person name="Theobald S."/>
            <person name="Brandl J."/>
            <person name="Frisvad J.C."/>
            <person name="Nielsen K.F."/>
            <person name="Lyhne E.K."/>
            <person name="Kogle M.E."/>
            <person name="Kuo A."/>
            <person name="Riley R."/>
            <person name="Clum A."/>
            <person name="Nolan M."/>
            <person name="Lipzen A."/>
            <person name="Salamov A."/>
            <person name="Henrissat B."/>
            <person name="Wiebenga A."/>
            <person name="De vries R.P."/>
            <person name="Grigoriev I.V."/>
            <person name="Mortensen U.H."/>
            <person name="Andersen M.R."/>
            <person name="Baker S.E."/>
        </authorList>
    </citation>
    <scope>NUCLEOTIDE SEQUENCE [LARGE SCALE GENOMIC DNA]</scope>
    <source>
        <strain evidence="1 2">CBS 115571</strain>
    </source>
</reference>
<gene>
    <name evidence="1" type="ORF">BO99DRAFT_47077</name>
</gene>
<proteinExistence type="predicted"/>
<evidence type="ECO:0000313" key="2">
    <source>
        <dbReference type="Proteomes" id="UP000249829"/>
    </source>
</evidence>
<protein>
    <submittedName>
        <fullName evidence="1">Uncharacterized protein</fullName>
    </submittedName>
</protein>
<accession>A0A2V5GSE9</accession>